<dbReference type="KEGG" id="lst:LSS_09229"/>
<evidence type="ECO:0000313" key="1">
    <source>
        <dbReference type="EMBL" id="EKT87036.1"/>
    </source>
</evidence>
<gene>
    <name evidence="1" type="ORF">LSS_09229</name>
</gene>
<dbReference type="AlphaFoldDB" id="K8Y1Z9"/>
<reference evidence="1 2" key="1">
    <citation type="journal article" date="2012" name="Gene">
        <title>Sequence of Leptospira santarosai serovar Shermani genome and prediction of virulence-associated genes.</title>
        <authorList>
            <person name="Chou L.F."/>
            <person name="Chen Y.T."/>
            <person name="Lu C.W."/>
            <person name="Ko Y.C."/>
            <person name="Tang C.Y."/>
            <person name="Pan M.J."/>
            <person name="Tian Y.C."/>
            <person name="Chiu C.H."/>
            <person name="Hung C.C."/>
            <person name="Yang C.W."/>
        </authorList>
    </citation>
    <scope>NUCLEOTIDE SEQUENCE [LARGE SCALE GENOMIC DNA]</scope>
    <source>
        <strain evidence="1">LT 821</strain>
    </source>
</reference>
<accession>K8Y1Z9</accession>
<sequence length="57" mass="6581">MNQKKKQRFPFFKSSSDDRSLLTNRSNKIVNVLRQPEGDLGNIVDRKQNSSILCTKV</sequence>
<proteinExistence type="predicted"/>
<organism evidence="1 2">
    <name type="scientific">Leptospira santarosai serovar Shermani str. LT 821</name>
    <dbReference type="NCBI Taxonomy" id="758847"/>
    <lineage>
        <taxon>Bacteria</taxon>
        <taxon>Pseudomonadati</taxon>
        <taxon>Spirochaetota</taxon>
        <taxon>Spirochaetia</taxon>
        <taxon>Leptospirales</taxon>
        <taxon>Leptospiraceae</taxon>
        <taxon>Leptospira</taxon>
    </lineage>
</organism>
<evidence type="ECO:0000313" key="2">
    <source>
        <dbReference type="Proteomes" id="UP000035800"/>
    </source>
</evidence>
<protein>
    <submittedName>
        <fullName evidence="1">Uncharacterized protein</fullName>
    </submittedName>
</protein>
<name>K8Y1Z9_9LEPT</name>
<dbReference type="Proteomes" id="UP000035800">
    <property type="component" value="Chromosome I"/>
</dbReference>
<dbReference type="EMBL" id="CP006694">
    <property type="protein sequence ID" value="EKT87036.1"/>
    <property type="molecule type" value="Genomic_DNA"/>
</dbReference>
<dbReference type="PATRIC" id="fig|758847.3.peg.1933"/>
<reference evidence="1 2" key="2">
    <citation type="journal article" date="2014" name="Emerg. Microbes Infect.">
        <title>Potential impact on kidney infection: a whole-genome analysis of Leptospira santarosai serovar Shermani.</title>
        <authorList>
            <person name="Chou L.F."/>
            <person name="Chen T.W."/>
            <person name="Ko Y.C."/>
            <person name="Pan M.J."/>
            <person name="Tian Y.C."/>
            <person name="Chiu C.H."/>
            <person name="Tang P."/>
            <person name="Hung C.C."/>
            <person name="Yang C.W."/>
        </authorList>
    </citation>
    <scope>NUCLEOTIDE SEQUENCE</scope>
    <source>
        <strain evidence="1 2">LT 821</strain>
    </source>
</reference>